<keyword evidence="1" id="KW-0472">Membrane</keyword>
<dbReference type="RefSeq" id="WP_065992984.1">
    <property type="nucleotide sequence ID" value="NZ_CP029397.2"/>
</dbReference>
<feature type="transmembrane region" description="Helical" evidence="1">
    <location>
        <begin position="89"/>
        <end position="109"/>
    </location>
</feature>
<keyword evidence="1" id="KW-0812">Transmembrane</keyword>
<dbReference type="STRING" id="1871111.GCA_001704615_01540"/>
<evidence type="ECO:0000256" key="1">
    <source>
        <dbReference type="SAM" id="Phobius"/>
    </source>
</evidence>
<keyword evidence="3" id="KW-1185">Reference proteome</keyword>
<proteinExistence type="predicted"/>
<dbReference type="KEGG" id="adv:DJ533_11380"/>
<gene>
    <name evidence="2" type="ORF">DJ533_11380</name>
</gene>
<evidence type="ECO:0000313" key="2">
    <source>
        <dbReference type="EMBL" id="AWL29123.1"/>
    </source>
</evidence>
<accession>A0A2S2FDS4</accession>
<sequence length="117" mass="13576">MQVCVINLYENGVLINIQEIQGSQADDSMVFGIAGMLGFIFSPIYFFKPPRSWWIGLFTSLCLLQFLSLCMVTIPLDQIIHDSVKFCDNLWLLSFLIFQSIFIILNLMYPNFSSYWK</sequence>
<organism evidence="2 3">
    <name type="scientific">Acinetobacter defluvii</name>
    <dbReference type="NCBI Taxonomy" id="1871111"/>
    <lineage>
        <taxon>Bacteria</taxon>
        <taxon>Pseudomonadati</taxon>
        <taxon>Pseudomonadota</taxon>
        <taxon>Gammaproteobacteria</taxon>
        <taxon>Moraxellales</taxon>
        <taxon>Moraxellaceae</taxon>
        <taxon>Acinetobacter</taxon>
    </lineage>
</organism>
<dbReference type="AlphaFoldDB" id="A0A2S2FDS4"/>
<dbReference type="Proteomes" id="UP000245977">
    <property type="component" value="Chromosome"/>
</dbReference>
<reference evidence="2" key="1">
    <citation type="submission" date="2019-08" db="EMBL/GenBank/DDBJ databases">
        <title>The complete genome of Acinetobacter defluvii strain WCHAD010030.</title>
        <authorList>
            <person name="Hu Y."/>
            <person name="Qin J."/>
            <person name="Feng Y."/>
            <person name="Zong Z."/>
        </authorList>
    </citation>
    <scope>NUCLEOTIDE SEQUENCE</scope>
    <source>
        <strain evidence="2">WCHA30</strain>
    </source>
</reference>
<protein>
    <submittedName>
        <fullName evidence="2">Uncharacterized protein</fullName>
    </submittedName>
</protein>
<evidence type="ECO:0000313" key="3">
    <source>
        <dbReference type="Proteomes" id="UP000245977"/>
    </source>
</evidence>
<dbReference type="OrthoDB" id="9874624at2"/>
<keyword evidence="1" id="KW-1133">Transmembrane helix</keyword>
<dbReference type="EMBL" id="CP029397">
    <property type="protein sequence ID" value="AWL29123.1"/>
    <property type="molecule type" value="Genomic_DNA"/>
</dbReference>
<name>A0A2S2FDS4_9GAMM</name>
<feature type="transmembrane region" description="Helical" evidence="1">
    <location>
        <begin position="53"/>
        <end position="77"/>
    </location>
</feature>
<feature type="transmembrane region" description="Helical" evidence="1">
    <location>
        <begin position="29"/>
        <end position="47"/>
    </location>
</feature>